<evidence type="ECO:0008006" key="4">
    <source>
        <dbReference type="Google" id="ProtNLM"/>
    </source>
</evidence>
<feature type="compositionally biased region" description="Polar residues" evidence="1">
    <location>
        <begin position="217"/>
        <end position="228"/>
    </location>
</feature>
<reference evidence="3" key="1">
    <citation type="journal article" date="2018" name="Gigascience">
        <title>Genome assembly of the Pink Ipe (Handroanthus impetiginosus, Bignoniaceae), a highly valued, ecologically keystone Neotropical timber forest tree.</title>
        <authorList>
            <person name="Silva-Junior O.B."/>
            <person name="Grattapaglia D."/>
            <person name="Novaes E."/>
            <person name="Collevatti R.G."/>
        </authorList>
    </citation>
    <scope>NUCLEOTIDE SEQUENCE [LARGE SCALE GENOMIC DNA]</scope>
    <source>
        <strain evidence="3">cv. UFG-1</strain>
    </source>
</reference>
<accession>A0A2G9HMK9</accession>
<dbReference type="EMBL" id="NKXS01001425">
    <property type="protein sequence ID" value="PIN18673.1"/>
    <property type="molecule type" value="Genomic_DNA"/>
</dbReference>
<comment type="caution">
    <text evidence="2">The sequence shown here is derived from an EMBL/GenBank/DDBJ whole genome shotgun (WGS) entry which is preliminary data.</text>
</comment>
<keyword evidence="3" id="KW-1185">Reference proteome</keyword>
<feature type="compositionally biased region" description="Polar residues" evidence="1">
    <location>
        <begin position="57"/>
        <end position="77"/>
    </location>
</feature>
<proteinExistence type="predicted"/>
<sequence length="265" mass="28722">MSGAAVDDDWVKAAMTDDMMVVELLMRLRSAAPPPPPLKPAAVPLEWSVRQRRSKPVSVTNNQKKQSQRASPTTPLSWSGATSLSGGSGGSGAAAAGGCEESSRPHIQKLSAATRSKVNGDSEKTTSKRSRKKKTLAELKDEENLLIKEKRDLKREIDAVRMNLEKQRAINENLKRRKIELPNLPDRQITTAAEESVSDQLQQKTSSSHPIPPVSDNDVTLQPSTSNGCCPKQTPDAASDSKFVLPDLNFPCEEDPCPDVICGVS</sequence>
<evidence type="ECO:0000256" key="1">
    <source>
        <dbReference type="SAM" id="MobiDB-lite"/>
    </source>
</evidence>
<gene>
    <name evidence="2" type="ORF">CDL12_08661</name>
</gene>
<protein>
    <recommendedName>
        <fullName evidence="4">BZIP domain-containing protein</fullName>
    </recommendedName>
</protein>
<organism evidence="2 3">
    <name type="scientific">Handroanthus impetiginosus</name>
    <dbReference type="NCBI Taxonomy" id="429701"/>
    <lineage>
        <taxon>Eukaryota</taxon>
        <taxon>Viridiplantae</taxon>
        <taxon>Streptophyta</taxon>
        <taxon>Embryophyta</taxon>
        <taxon>Tracheophyta</taxon>
        <taxon>Spermatophyta</taxon>
        <taxon>Magnoliopsida</taxon>
        <taxon>eudicotyledons</taxon>
        <taxon>Gunneridae</taxon>
        <taxon>Pentapetalae</taxon>
        <taxon>asterids</taxon>
        <taxon>lamiids</taxon>
        <taxon>Lamiales</taxon>
        <taxon>Bignoniaceae</taxon>
        <taxon>Crescentiina</taxon>
        <taxon>Tabebuia alliance</taxon>
        <taxon>Handroanthus</taxon>
    </lineage>
</organism>
<name>A0A2G9HMK9_9LAMI</name>
<feature type="region of interest" description="Disordered" evidence="1">
    <location>
        <begin position="30"/>
        <end position="136"/>
    </location>
</feature>
<dbReference type="OrthoDB" id="1724644at2759"/>
<dbReference type="PANTHER" id="PTHR35099">
    <property type="entry name" value="OS02G0182700 PROTEIN"/>
    <property type="match status" value="1"/>
</dbReference>
<evidence type="ECO:0000313" key="3">
    <source>
        <dbReference type="Proteomes" id="UP000231279"/>
    </source>
</evidence>
<dbReference type="AlphaFoldDB" id="A0A2G9HMK9"/>
<dbReference type="Proteomes" id="UP000231279">
    <property type="component" value="Unassembled WGS sequence"/>
</dbReference>
<evidence type="ECO:0000313" key="2">
    <source>
        <dbReference type="EMBL" id="PIN18673.1"/>
    </source>
</evidence>
<feature type="region of interest" description="Disordered" evidence="1">
    <location>
        <begin position="183"/>
        <end position="243"/>
    </location>
</feature>
<dbReference type="PANTHER" id="PTHR35099:SF2">
    <property type="entry name" value="OS02G0182700 PROTEIN"/>
    <property type="match status" value="1"/>
</dbReference>
<feature type="compositionally biased region" description="Polar residues" evidence="1">
    <location>
        <begin position="188"/>
        <end position="209"/>
    </location>
</feature>